<dbReference type="AlphaFoldDB" id="A0AA35W2W0"/>
<protein>
    <recommendedName>
        <fullName evidence="3">HTH HARE-type domain-containing protein</fullName>
    </recommendedName>
</protein>
<comment type="caution">
    <text evidence="4">The sequence shown here is derived from an EMBL/GenBank/DDBJ whole genome shotgun (WGS) entry which is preliminary data.</text>
</comment>
<dbReference type="Proteomes" id="UP001174909">
    <property type="component" value="Unassembled WGS sequence"/>
</dbReference>
<name>A0AA35W2W0_GEOBA</name>
<sequence length="170" mass="18642">MPMTGLGYTTHNQPSLDSAGILPRDAKDIAVREWHRLTDDLARVRAEIAELRSQEHALEAQVEAWNVILSAGGSGTNSDGDVSESHATEDNATLATPQESADAVVDLLREIGEPMHYSLIYDTLRSRGMEVRGKNPPSVLLARFFGDARLERVGQGTYQIKAAEEVQENE</sequence>
<feature type="coiled-coil region" evidence="2">
    <location>
        <begin position="34"/>
        <end position="61"/>
    </location>
</feature>
<evidence type="ECO:0000259" key="3">
    <source>
        <dbReference type="PROSITE" id="PS51913"/>
    </source>
</evidence>
<dbReference type="EMBL" id="CASHTH010000611">
    <property type="protein sequence ID" value="CAI8005469.1"/>
    <property type="molecule type" value="Genomic_DNA"/>
</dbReference>
<reference evidence="4" key="1">
    <citation type="submission" date="2023-03" db="EMBL/GenBank/DDBJ databases">
        <authorList>
            <person name="Steffen K."/>
            <person name="Cardenas P."/>
        </authorList>
    </citation>
    <scope>NUCLEOTIDE SEQUENCE</scope>
</reference>
<evidence type="ECO:0000313" key="5">
    <source>
        <dbReference type="Proteomes" id="UP001174909"/>
    </source>
</evidence>
<dbReference type="PROSITE" id="PS51913">
    <property type="entry name" value="HTH_HARE"/>
    <property type="match status" value="1"/>
</dbReference>
<keyword evidence="1" id="KW-0804">Transcription</keyword>
<evidence type="ECO:0000256" key="1">
    <source>
        <dbReference type="ARBA" id="ARBA00023163"/>
    </source>
</evidence>
<accession>A0AA35W2W0</accession>
<organism evidence="4 5">
    <name type="scientific">Geodia barretti</name>
    <name type="common">Barrett's horny sponge</name>
    <dbReference type="NCBI Taxonomy" id="519541"/>
    <lineage>
        <taxon>Eukaryota</taxon>
        <taxon>Metazoa</taxon>
        <taxon>Porifera</taxon>
        <taxon>Demospongiae</taxon>
        <taxon>Heteroscleromorpha</taxon>
        <taxon>Tetractinellida</taxon>
        <taxon>Astrophorina</taxon>
        <taxon>Geodiidae</taxon>
        <taxon>Geodia</taxon>
    </lineage>
</organism>
<gene>
    <name evidence="4" type="ORF">GBAR_LOCUS4258</name>
</gene>
<dbReference type="InterPro" id="IPR007759">
    <property type="entry name" value="Asxl_HARE-HTH"/>
</dbReference>
<evidence type="ECO:0000256" key="2">
    <source>
        <dbReference type="SAM" id="Coils"/>
    </source>
</evidence>
<dbReference type="GO" id="GO:0006355">
    <property type="term" value="P:regulation of DNA-templated transcription"/>
    <property type="evidence" value="ECO:0007669"/>
    <property type="project" value="InterPro"/>
</dbReference>
<keyword evidence="2" id="KW-0175">Coiled coil</keyword>
<keyword evidence="5" id="KW-1185">Reference proteome</keyword>
<evidence type="ECO:0000313" key="4">
    <source>
        <dbReference type="EMBL" id="CAI8005469.1"/>
    </source>
</evidence>
<feature type="domain" description="HTH HARE-type" evidence="3">
    <location>
        <begin position="98"/>
        <end position="163"/>
    </location>
</feature>
<proteinExistence type="predicted"/>